<dbReference type="InterPro" id="IPR036761">
    <property type="entry name" value="TTHA0802/YceI-like_sf"/>
</dbReference>
<keyword evidence="3" id="KW-1185">Reference proteome</keyword>
<dbReference type="Gene3D" id="2.40.128.110">
    <property type="entry name" value="Lipid/polyisoprenoid-binding, YceI-like"/>
    <property type="match status" value="1"/>
</dbReference>
<proteinExistence type="predicted"/>
<protein>
    <submittedName>
        <fullName evidence="2">YceI family protein</fullName>
    </submittedName>
</protein>
<dbReference type="SUPFAM" id="SSF101874">
    <property type="entry name" value="YceI-like"/>
    <property type="match status" value="1"/>
</dbReference>
<dbReference type="InterPro" id="IPR007372">
    <property type="entry name" value="Lipid/polyisoprenoid-bd_YceI"/>
</dbReference>
<dbReference type="PANTHER" id="PTHR34406:SF1">
    <property type="entry name" value="PROTEIN YCEI"/>
    <property type="match status" value="1"/>
</dbReference>
<accession>A0ABY6M0R5</accession>
<dbReference type="SMART" id="SM00867">
    <property type="entry name" value="YceI"/>
    <property type="match status" value="1"/>
</dbReference>
<sequence>MSNIKWTVDPTHTTIGFKVKHMMFTNVKGQFEDYTASAETANEENLVGAKLHFEAKATSINTDNADRDNHLRSADFFDVEKYPTLKFESTAITQKSGNDYVIEGNLTIKDVTKLVQLNGEYSGKLTDPWGNTKSGLNIQGAINRKDFGLSWNSALETGGVLVSEEVKFDIELQFIKQ</sequence>
<evidence type="ECO:0000259" key="1">
    <source>
        <dbReference type="SMART" id="SM00867"/>
    </source>
</evidence>
<organism evidence="2 3">
    <name type="scientific">Flavobacterium agricola</name>
    <dbReference type="NCBI Taxonomy" id="2870839"/>
    <lineage>
        <taxon>Bacteria</taxon>
        <taxon>Pseudomonadati</taxon>
        <taxon>Bacteroidota</taxon>
        <taxon>Flavobacteriia</taxon>
        <taxon>Flavobacteriales</taxon>
        <taxon>Flavobacteriaceae</taxon>
        <taxon>Flavobacterium</taxon>
    </lineage>
</organism>
<dbReference type="PANTHER" id="PTHR34406">
    <property type="entry name" value="PROTEIN YCEI"/>
    <property type="match status" value="1"/>
</dbReference>
<name>A0ABY6M0R5_9FLAO</name>
<gene>
    <name evidence="2" type="ORF">K5I29_09250</name>
</gene>
<dbReference type="EMBL" id="CP081495">
    <property type="protein sequence ID" value="UYW00711.1"/>
    <property type="molecule type" value="Genomic_DNA"/>
</dbReference>
<reference evidence="2" key="1">
    <citation type="submission" date="2021-08" db="EMBL/GenBank/DDBJ databases">
        <title>Flavobacterium sp. strain CC-SYL302.</title>
        <authorList>
            <person name="Lin S.-Y."/>
            <person name="Lee T.-H."/>
            <person name="Young C.-C."/>
        </authorList>
    </citation>
    <scope>NUCLEOTIDE SEQUENCE</scope>
    <source>
        <strain evidence="2">CC-SYL302</strain>
    </source>
</reference>
<evidence type="ECO:0000313" key="3">
    <source>
        <dbReference type="Proteomes" id="UP001163328"/>
    </source>
</evidence>
<evidence type="ECO:0000313" key="2">
    <source>
        <dbReference type="EMBL" id="UYW00711.1"/>
    </source>
</evidence>
<dbReference type="Proteomes" id="UP001163328">
    <property type="component" value="Chromosome"/>
</dbReference>
<dbReference type="RefSeq" id="WP_264432737.1">
    <property type="nucleotide sequence ID" value="NZ_CP081495.1"/>
</dbReference>
<feature type="domain" description="Lipid/polyisoprenoid-binding YceI-like" evidence="1">
    <location>
        <begin position="5"/>
        <end position="175"/>
    </location>
</feature>
<dbReference type="Pfam" id="PF04264">
    <property type="entry name" value="YceI"/>
    <property type="match status" value="1"/>
</dbReference>